<dbReference type="CDD" id="cd00882">
    <property type="entry name" value="Ras_like_GTPase"/>
    <property type="match status" value="1"/>
</dbReference>
<dbReference type="GO" id="GO:0005524">
    <property type="term" value="F:ATP binding"/>
    <property type="evidence" value="ECO:0007669"/>
    <property type="project" value="UniProtKB-KW"/>
</dbReference>
<keyword evidence="11" id="KW-1185">Reference proteome</keyword>
<evidence type="ECO:0000256" key="6">
    <source>
        <dbReference type="ARBA" id="ARBA00022840"/>
    </source>
</evidence>
<dbReference type="PROSITE" id="PS51424">
    <property type="entry name" value="ROC"/>
    <property type="match status" value="1"/>
</dbReference>
<dbReference type="OrthoDB" id="6134048at2759"/>
<keyword evidence="6" id="KW-0067">ATP-binding</keyword>
<keyword evidence="4" id="KW-0547">Nucleotide-binding</keyword>
<dbReference type="Proteomes" id="UP000507470">
    <property type="component" value="Unassembled WGS sequence"/>
</dbReference>
<comment type="catalytic activity">
    <reaction evidence="7">
        <text>L-threonyl-[protein] + ATP = O-phospho-L-threonyl-[protein] + ADP + H(+)</text>
        <dbReference type="Rhea" id="RHEA:46608"/>
        <dbReference type="Rhea" id="RHEA-COMP:11060"/>
        <dbReference type="Rhea" id="RHEA-COMP:11605"/>
        <dbReference type="ChEBI" id="CHEBI:15378"/>
        <dbReference type="ChEBI" id="CHEBI:30013"/>
        <dbReference type="ChEBI" id="CHEBI:30616"/>
        <dbReference type="ChEBI" id="CHEBI:61977"/>
        <dbReference type="ChEBI" id="CHEBI:456216"/>
        <dbReference type="EC" id="2.7.11.1"/>
    </reaction>
</comment>
<evidence type="ECO:0000256" key="3">
    <source>
        <dbReference type="ARBA" id="ARBA00022737"/>
    </source>
</evidence>
<evidence type="ECO:0000256" key="2">
    <source>
        <dbReference type="ARBA" id="ARBA00022679"/>
    </source>
</evidence>
<dbReference type="EMBL" id="CACVKT020000787">
    <property type="protein sequence ID" value="CAC5363160.1"/>
    <property type="molecule type" value="Genomic_DNA"/>
</dbReference>
<evidence type="ECO:0000259" key="9">
    <source>
        <dbReference type="PROSITE" id="PS51424"/>
    </source>
</evidence>
<evidence type="ECO:0000256" key="7">
    <source>
        <dbReference type="ARBA" id="ARBA00047899"/>
    </source>
</evidence>
<keyword evidence="2" id="KW-0808">Transferase</keyword>
<keyword evidence="3" id="KW-0677">Repeat</keyword>
<proteinExistence type="predicted"/>
<dbReference type="Pfam" id="PF08477">
    <property type="entry name" value="Roc"/>
    <property type="match status" value="1"/>
</dbReference>
<evidence type="ECO:0000256" key="5">
    <source>
        <dbReference type="ARBA" id="ARBA00022777"/>
    </source>
</evidence>
<evidence type="ECO:0000256" key="1">
    <source>
        <dbReference type="ARBA" id="ARBA00012513"/>
    </source>
</evidence>
<protein>
    <recommendedName>
        <fullName evidence="1">non-specific serine/threonine protein kinase</fullName>
        <ecNumber evidence="1">2.7.11.1</ecNumber>
    </recommendedName>
</protein>
<dbReference type="Gene3D" id="3.40.50.300">
    <property type="entry name" value="P-loop containing nucleotide triphosphate hydrolases"/>
    <property type="match status" value="2"/>
</dbReference>
<dbReference type="GO" id="GO:0016301">
    <property type="term" value="F:kinase activity"/>
    <property type="evidence" value="ECO:0007669"/>
    <property type="project" value="UniProtKB-KW"/>
</dbReference>
<dbReference type="InterPro" id="IPR036388">
    <property type="entry name" value="WH-like_DNA-bd_sf"/>
</dbReference>
<dbReference type="InterPro" id="IPR039788">
    <property type="entry name" value="NOL4/NOL4L"/>
</dbReference>
<dbReference type="PANTHER" id="PTHR12449:SF18">
    <property type="entry name" value="DEATH DOMAIN-CONTAINING PROTEIN"/>
    <property type="match status" value="1"/>
</dbReference>
<feature type="domain" description="Roc" evidence="9">
    <location>
        <begin position="16"/>
        <end position="320"/>
    </location>
</feature>
<dbReference type="InterPro" id="IPR032171">
    <property type="entry name" value="COR-A"/>
</dbReference>
<organism evidence="10 11">
    <name type="scientific">Mytilus coruscus</name>
    <name type="common">Sea mussel</name>
    <dbReference type="NCBI Taxonomy" id="42192"/>
    <lineage>
        <taxon>Eukaryota</taxon>
        <taxon>Metazoa</taxon>
        <taxon>Spiralia</taxon>
        <taxon>Lophotrochozoa</taxon>
        <taxon>Mollusca</taxon>
        <taxon>Bivalvia</taxon>
        <taxon>Autobranchia</taxon>
        <taxon>Pteriomorphia</taxon>
        <taxon>Mytilida</taxon>
        <taxon>Mytiloidea</taxon>
        <taxon>Mytilidae</taxon>
        <taxon>Mytilinae</taxon>
        <taxon>Mytilus</taxon>
    </lineage>
</organism>
<comment type="catalytic activity">
    <reaction evidence="8">
        <text>L-seryl-[protein] + ATP = O-phospho-L-seryl-[protein] + ADP + H(+)</text>
        <dbReference type="Rhea" id="RHEA:17989"/>
        <dbReference type="Rhea" id="RHEA-COMP:9863"/>
        <dbReference type="Rhea" id="RHEA-COMP:11604"/>
        <dbReference type="ChEBI" id="CHEBI:15378"/>
        <dbReference type="ChEBI" id="CHEBI:29999"/>
        <dbReference type="ChEBI" id="CHEBI:30616"/>
        <dbReference type="ChEBI" id="CHEBI:83421"/>
        <dbReference type="ChEBI" id="CHEBI:456216"/>
        <dbReference type="EC" id="2.7.11.1"/>
    </reaction>
</comment>
<reference evidence="10 11" key="1">
    <citation type="submission" date="2020-06" db="EMBL/GenBank/DDBJ databases">
        <authorList>
            <person name="Li R."/>
            <person name="Bekaert M."/>
        </authorList>
    </citation>
    <scope>NUCLEOTIDE SEQUENCE [LARGE SCALE GENOMIC DNA]</scope>
    <source>
        <strain evidence="11">wild</strain>
    </source>
</reference>
<dbReference type="Gene3D" id="1.10.10.10">
    <property type="entry name" value="Winged helix-like DNA-binding domain superfamily/Winged helix DNA-binding domain"/>
    <property type="match status" value="1"/>
</dbReference>
<gene>
    <name evidence="10" type="ORF">MCOR_4691</name>
</gene>
<evidence type="ECO:0000313" key="11">
    <source>
        <dbReference type="Proteomes" id="UP000507470"/>
    </source>
</evidence>
<evidence type="ECO:0000313" key="10">
    <source>
        <dbReference type="EMBL" id="CAC5363160.1"/>
    </source>
</evidence>
<keyword evidence="5" id="KW-0418">Kinase</keyword>
<dbReference type="PANTHER" id="PTHR12449">
    <property type="entry name" value="DEATH DOMAIN-CONTAINING PROTEIN"/>
    <property type="match status" value="1"/>
</dbReference>
<name>A0A6J8A6Q6_MYTCO</name>
<dbReference type="InterPro" id="IPR027417">
    <property type="entry name" value="P-loop_NTPase"/>
</dbReference>
<evidence type="ECO:0000256" key="4">
    <source>
        <dbReference type="ARBA" id="ARBA00022741"/>
    </source>
</evidence>
<dbReference type="EC" id="2.7.11.1" evidence="1"/>
<sequence length="1482" mass="171117">MDEESINIYLKALETGSEQRRDINLVIVGKQGVGKTSLVRRLFGENIADVKSTNGIEIHRRRCRISLNNWECNKIPDTTAMKESSINNRLLQSMVKELHHGRENENKHMFKTSSLDMLELDENEENECITATGQVTKQLHDLQFSTDEQLTISESITSSHSSELALQMLSSIIRPDLDLQDEDSHASLTVWDFAGDKEFYNTHQTFLNPEAIYLVVANLADINSTESHGTFKFWMDTIHCYSSKSEVGGILDPAVIAVGTHKDKFEDEEQCRELLASYTGEIFTDSKLHLRSTHLISNTDDQEYVFRELRNDIFATANNSANWNREYPVKFIQIEKAINWELMNGKRIIPFERVKELGSNTSMPISDDKELLVFLKYQHQVGNLLFFEDIPLYIILDPQWLANAFKCIVTAEQFQLELPHLEWSGLKKTGKMDSKLLNAIFRKQSRDIRNHKEHILEVIEKFDIIIRPSLLMDNGSVQQELCFFVPCMIQTSNVEDIDKVFKVPEASKSTCLCFVFKFLPPHLFSILIVSCLRKYSLAAIGGQLGLFKDSCVYNISQNGCVKFLLAKCHHIIELQVWQWGEANLMINQDVLQFVEMEINRIVNTRYKLKTVSFEKKWKCETTRYSFDKGFHELDEVHDGEYYFCEEHSTVHRYDDHWSGNKTKVPGELSNEQRNFTRLSMVVLDILRRVLYDRLDLDKNAGQVLVSCGQYDITSLYQEHCKLNRHIPSKGRWRCGKTVDDIPPNETCIGDDIERIRLIRNEMQHSSVFALDDTRYQLLITNIQDMLTRFDQRNKPTGDPYVNRLQEIRKMELKRRHRKEIMERIKPDLTLWLNRVIEDTLLPVGKVDELETRFHSKTFCKMETLEQVKPKNQFYDHGKVDSLYKISFSFGLELIIGRRLEEEYMNLMRPNKSDKNAKHKDKQHIRITEAFQNLMSLRKVGTTHTDLKSEFENSILSDESLVCRYILTHFQNLFDSIDMLKKGLRLAMENRKPNCAKVIAWDICRRYARTMSITQYYDIWPGLECGCNSQNTSFDMLFCSCNVVIVAEVNKMVIITPERETFYGIRIMYKEVNGHSEEAKSLMEEVDSTIDARKPYETSQDVSDEKATEYFDKHSKLTMISKSHLKSKGFGKEIQKFERVSCIQLFCRAKGIVPIGESHFPDKIGSVQTDIFEGYPRLQAKQIRIGTEYFVPTEEENNSGNGQNAAARPDNEYENMDIDNDASRQFKGKAGTIGGFLKFHGEDAFLTCAHAILSPDFLISHTFGSELHENPVKIYCKDENSLRGVIPCGHLASFTFPPNEINGSSIDAAIIRIDRSRANIYMDDTERRELKSNYLQRCCLDWQEVGVHTDFEVRTFGAVSLDQHIKDRVKIIEGKTVEFETLYQAVANVYRDINRANVQDNIHVAVQAIDIVSKRHSDLPKSVIFRNQIAMNKIKFQQGDSGMCIYVRHNDGLFWCIGMAIATHPAGGCIMTPLKAILKHFNY</sequence>
<dbReference type="InterPro" id="IPR020859">
    <property type="entry name" value="ROC"/>
</dbReference>
<dbReference type="SUPFAM" id="SSF52540">
    <property type="entry name" value="P-loop containing nucleoside triphosphate hydrolases"/>
    <property type="match status" value="1"/>
</dbReference>
<accession>A0A6J8A6Q6</accession>
<dbReference type="Pfam" id="PF16095">
    <property type="entry name" value="COR-A"/>
    <property type="match status" value="1"/>
</dbReference>
<evidence type="ECO:0000256" key="8">
    <source>
        <dbReference type="ARBA" id="ARBA00048679"/>
    </source>
</evidence>